<feature type="transmembrane region" description="Helical" evidence="1">
    <location>
        <begin position="21"/>
        <end position="41"/>
    </location>
</feature>
<name>A0A8J2WJB9_9CRUS</name>
<accession>A0A8J2WJB9</accession>
<comment type="caution">
    <text evidence="2">The sequence shown here is derived from an EMBL/GenBank/DDBJ whole genome shotgun (WGS) entry which is preliminary data.</text>
</comment>
<dbReference type="Gene3D" id="3.40.50.720">
    <property type="entry name" value="NAD(P)-binding Rossmann-like Domain"/>
    <property type="match status" value="1"/>
</dbReference>
<dbReference type="OrthoDB" id="4069699at2759"/>
<dbReference type="Proteomes" id="UP000789390">
    <property type="component" value="Unassembled WGS sequence"/>
</dbReference>
<organism evidence="2 3">
    <name type="scientific">Daphnia galeata</name>
    <dbReference type="NCBI Taxonomy" id="27404"/>
    <lineage>
        <taxon>Eukaryota</taxon>
        <taxon>Metazoa</taxon>
        <taxon>Ecdysozoa</taxon>
        <taxon>Arthropoda</taxon>
        <taxon>Crustacea</taxon>
        <taxon>Branchiopoda</taxon>
        <taxon>Diplostraca</taxon>
        <taxon>Cladocera</taxon>
        <taxon>Anomopoda</taxon>
        <taxon>Daphniidae</taxon>
        <taxon>Daphnia</taxon>
    </lineage>
</organism>
<evidence type="ECO:0000313" key="3">
    <source>
        <dbReference type="Proteomes" id="UP000789390"/>
    </source>
</evidence>
<keyword evidence="3" id="KW-1185">Reference proteome</keyword>
<keyword evidence="1" id="KW-0812">Transmembrane</keyword>
<evidence type="ECO:0000313" key="2">
    <source>
        <dbReference type="EMBL" id="CAH0104293.1"/>
    </source>
</evidence>
<evidence type="ECO:0000256" key="1">
    <source>
        <dbReference type="SAM" id="Phobius"/>
    </source>
</evidence>
<reference evidence="2" key="1">
    <citation type="submission" date="2021-11" db="EMBL/GenBank/DDBJ databases">
        <authorList>
            <person name="Schell T."/>
        </authorList>
    </citation>
    <scope>NUCLEOTIDE SEQUENCE</scope>
    <source>
        <strain evidence="2">M5</strain>
    </source>
</reference>
<sequence length="116" mass="13219">MKTMVLDSWFRKKTYAEPIRVCYWILACQMLFLFSPLRSLAKEMSFGGCHGLQELCIAIVTRNWFKDVDLRSCLGHPRKEGMERNDLLAANGQGVGSTCKEDVKVLVCCQSCNTNY</sequence>
<protein>
    <submittedName>
        <fullName evidence="2">Uncharacterized protein</fullName>
    </submittedName>
</protein>
<proteinExistence type="predicted"/>
<keyword evidence="1" id="KW-1133">Transmembrane helix</keyword>
<dbReference type="AlphaFoldDB" id="A0A8J2WJB9"/>
<dbReference type="EMBL" id="CAKKLH010000135">
    <property type="protein sequence ID" value="CAH0104293.1"/>
    <property type="molecule type" value="Genomic_DNA"/>
</dbReference>
<gene>
    <name evidence="2" type="ORF">DGAL_LOCUS7060</name>
</gene>
<keyword evidence="1" id="KW-0472">Membrane</keyword>